<dbReference type="GO" id="GO:0000815">
    <property type="term" value="C:ESCRT III complex"/>
    <property type="evidence" value="ECO:0007669"/>
    <property type="project" value="TreeGrafter"/>
</dbReference>
<evidence type="ECO:0000256" key="6">
    <source>
        <dbReference type="ARBA" id="ARBA00023136"/>
    </source>
</evidence>
<dbReference type="Gene3D" id="6.10.250.1710">
    <property type="match status" value="1"/>
</dbReference>
<feature type="region of interest" description="Disordered" evidence="7">
    <location>
        <begin position="1"/>
        <end position="23"/>
    </location>
</feature>
<evidence type="ECO:0000313" key="8">
    <source>
        <dbReference type="EMBL" id="CAE2311438.1"/>
    </source>
</evidence>
<gene>
    <name evidence="8" type="ORF">NAES01612_LOCUS14052</name>
</gene>
<comment type="subcellular location">
    <subcellularLocation>
        <location evidence="1">Endosome membrane</location>
    </subcellularLocation>
</comment>
<keyword evidence="4" id="KW-0967">Endosome</keyword>
<name>A0A7S4L0N7_9EUKA</name>
<evidence type="ECO:0000256" key="1">
    <source>
        <dbReference type="ARBA" id="ARBA00004608"/>
    </source>
</evidence>
<dbReference type="GO" id="GO:0006900">
    <property type="term" value="P:vesicle budding from membrane"/>
    <property type="evidence" value="ECO:0007669"/>
    <property type="project" value="TreeGrafter"/>
</dbReference>
<accession>A0A7S4L0N7</accession>
<feature type="region of interest" description="Disordered" evidence="7">
    <location>
        <begin position="175"/>
        <end position="215"/>
    </location>
</feature>
<evidence type="ECO:0008006" key="9">
    <source>
        <dbReference type="Google" id="ProtNLM"/>
    </source>
</evidence>
<dbReference type="EMBL" id="HBKR01021605">
    <property type="protein sequence ID" value="CAE2311438.1"/>
    <property type="molecule type" value="Transcribed_RNA"/>
</dbReference>
<comment type="similarity">
    <text evidence="2">Belongs to the SNF7 family.</text>
</comment>
<feature type="compositionally biased region" description="Basic and acidic residues" evidence="7">
    <location>
        <begin position="1"/>
        <end position="12"/>
    </location>
</feature>
<proteinExistence type="inferred from homology"/>
<dbReference type="GO" id="GO:0032511">
    <property type="term" value="P:late endosome to vacuole transport via multivesicular body sorting pathway"/>
    <property type="evidence" value="ECO:0007669"/>
    <property type="project" value="TreeGrafter"/>
</dbReference>
<reference evidence="8" key="1">
    <citation type="submission" date="2021-01" db="EMBL/GenBank/DDBJ databases">
        <authorList>
            <person name="Corre E."/>
            <person name="Pelletier E."/>
            <person name="Niang G."/>
            <person name="Scheremetjew M."/>
            <person name="Finn R."/>
            <person name="Kale V."/>
            <person name="Holt S."/>
            <person name="Cochrane G."/>
            <person name="Meng A."/>
            <person name="Brown T."/>
            <person name="Cohen L."/>
        </authorList>
    </citation>
    <scope>NUCLEOTIDE SEQUENCE</scope>
    <source>
        <strain evidence="8">SoJaBio B1-5/56/2</strain>
    </source>
</reference>
<evidence type="ECO:0000256" key="5">
    <source>
        <dbReference type="ARBA" id="ARBA00022927"/>
    </source>
</evidence>
<keyword evidence="5" id="KW-0653">Protein transport</keyword>
<evidence type="ECO:0000256" key="4">
    <source>
        <dbReference type="ARBA" id="ARBA00022753"/>
    </source>
</evidence>
<evidence type="ECO:0000256" key="2">
    <source>
        <dbReference type="ARBA" id="ARBA00006190"/>
    </source>
</evidence>
<dbReference type="Gene3D" id="1.10.287.1060">
    <property type="entry name" value="ESAT-6-like"/>
    <property type="match status" value="1"/>
</dbReference>
<keyword evidence="3" id="KW-0813">Transport</keyword>
<protein>
    <recommendedName>
        <fullName evidence="9">Charged multivesicular body protein 6</fullName>
    </recommendedName>
</protein>
<evidence type="ECO:0000256" key="3">
    <source>
        <dbReference type="ARBA" id="ARBA00022448"/>
    </source>
</evidence>
<organism evidence="8">
    <name type="scientific">Paramoeba aestuarina</name>
    <dbReference type="NCBI Taxonomy" id="180227"/>
    <lineage>
        <taxon>Eukaryota</taxon>
        <taxon>Amoebozoa</taxon>
        <taxon>Discosea</taxon>
        <taxon>Flabellinia</taxon>
        <taxon>Dactylopodida</taxon>
        <taxon>Paramoebidae</taxon>
        <taxon>Paramoeba</taxon>
    </lineage>
</organism>
<keyword evidence="6" id="KW-0472">Membrane</keyword>
<feature type="compositionally biased region" description="Basic and acidic residues" evidence="7">
    <location>
        <begin position="200"/>
        <end position="215"/>
    </location>
</feature>
<evidence type="ECO:0000256" key="7">
    <source>
        <dbReference type="SAM" id="MobiDB-lite"/>
    </source>
</evidence>
<dbReference type="InterPro" id="IPR005024">
    <property type="entry name" value="Snf7_fam"/>
</dbReference>
<dbReference type="GO" id="GO:0015031">
    <property type="term" value="P:protein transport"/>
    <property type="evidence" value="ECO:0007669"/>
    <property type="project" value="UniProtKB-KW"/>
</dbReference>
<dbReference type="PANTHER" id="PTHR22761:SF5">
    <property type="entry name" value="CHARGED MULTIVESICULAR BODY PROTEIN 6"/>
    <property type="match status" value="1"/>
</dbReference>
<dbReference type="PANTHER" id="PTHR22761">
    <property type="entry name" value="CHARGED MULTIVESICULAR BODY PROTEIN"/>
    <property type="match status" value="1"/>
</dbReference>
<sequence length="215" mass="24724">MGFFQSKEEPKKAKPQPTAHDRAVLDLKHQQDKLKVAQKRIQIVIDKENEAAKKLLLEGKRDQATLALKKKKYQQKMLQQTQDLLFNLEEMVNAVDFAQREKEIFDSLKRGRDVLQQLNNEMKVEDVEKIMDDTREAIEYQNEISELLGQELVPEDEEAIEAELAELIAFAEGTKEEDKNPDLVLPNVPDNVVKPGDLVDQEKEKQEKAKEAEAC</sequence>
<dbReference type="AlphaFoldDB" id="A0A7S4L0N7"/>
<dbReference type="GO" id="GO:0005771">
    <property type="term" value="C:multivesicular body"/>
    <property type="evidence" value="ECO:0007669"/>
    <property type="project" value="TreeGrafter"/>
</dbReference>
<dbReference type="Pfam" id="PF03357">
    <property type="entry name" value="Snf7"/>
    <property type="match status" value="1"/>
</dbReference>